<dbReference type="EMBL" id="JACT01000001">
    <property type="protein sequence ID" value="KMS58379.1"/>
    <property type="molecule type" value="Genomic_DNA"/>
</dbReference>
<dbReference type="InterPro" id="IPR051258">
    <property type="entry name" value="Diverse_Substrate_Transporter"/>
</dbReference>
<dbReference type="PATRIC" id="fig|1420583.3.peg.1963"/>
<dbReference type="GO" id="GO:0005886">
    <property type="term" value="C:plasma membrane"/>
    <property type="evidence" value="ECO:0007669"/>
    <property type="project" value="UniProtKB-SubCell"/>
</dbReference>
<evidence type="ECO:0000313" key="8">
    <source>
        <dbReference type="EMBL" id="KMS58379.1"/>
    </source>
</evidence>
<feature type="domain" description="EamA" evidence="7">
    <location>
        <begin position="151"/>
        <end position="279"/>
    </location>
</feature>
<feature type="transmembrane region" description="Helical" evidence="6">
    <location>
        <begin position="100"/>
        <end position="118"/>
    </location>
</feature>
<dbReference type="InterPro" id="IPR000620">
    <property type="entry name" value="EamA_dom"/>
</dbReference>
<feature type="transmembrane region" description="Helical" evidence="6">
    <location>
        <begin position="125"/>
        <end position="143"/>
    </location>
</feature>
<feature type="transmembrane region" description="Helical" evidence="6">
    <location>
        <begin position="40"/>
        <end position="61"/>
    </location>
</feature>
<gene>
    <name evidence="8" type="ORF">V473_09770</name>
</gene>
<dbReference type="PANTHER" id="PTHR42920:SF5">
    <property type="entry name" value="EAMA DOMAIN-CONTAINING PROTEIN"/>
    <property type="match status" value="1"/>
</dbReference>
<keyword evidence="2" id="KW-1003">Cell membrane</keyword>
<evidence type="ECO:0000313" key="9">
    <source>
        <dbReference type="Proteomes" id="UP000052232"/>
    </source>
</evidence>
<feature type="transmembrane region" description="Helical" evidence="6">
    <location>
        <begin position="239"/>
        <end position="260"/>
    </location>
</feature>
<evidence type="ECO:0000259" key="7">
    <source>
        <dbReference type="Pfam" id="PF00892"/>
    </source>
</evidence>
<feature type="transmembrane region" description="Helical" evidence="6">
    <location>
        <begin position="266"/>
        <end position="286"/>
    </location>
</feature>
<dbReference type="Pfam" id="PF00892">
    <property type="entry name" value="EamA"/>
    <property type="match status" value="1"/>
</dbReference>
<reference evidence="8 9" key="1">
    <citation type="journal article" date="2015" name="G3 (Bethesda)">
        <title>Insights into Ongoing Evolution of the Hexachlorocyclohexane Catabolic Pathway from Comparative Genomics of Ten Sphingomonadaceae Strains.</title>
        <authorList>
            <person name="Pearce S.L."/>
            <person name="Oakeshott J.G."/>
            <person name="Pandey G."/>
        </authorList>
    </citation>
    <scope>NUCLEOTIDE SEQUENCE [LARGE SCALE GENOMIC DNA]</scope>
    <source>
        <strain evidence="8 9">LL01</strain>
    </source>
</reference>
<evidence type="ECO:0000256" key="4">
    <source>
        <dbReference type="ARBA" id="ARBA00022989"/>
    </source>
</evidence>
<keyword evidence="3 6" id="KW-0812">Transmembrane</keyword>
<keyword evidence="5 6" id="KW-0472">Membrane</keyword>
<evidence type="ECO:0000256" key="6">
    <source>
        <dbReference type="SAM" id="Phobius"/>
    </source>
</evidence>
<evidence type="ECO:0000256" key="5">
    <source>
        <dbReference type="ARBA" id="ARBA00023136"/>
    </source>
</evidence>
<accession>A0A0J7Y3H8</accession>
<dbReference type="RefSeq" id="WP_066602970.1">
    <property type="nucleotide sequence ID" value="NZ_KQ130434.1"/>
</dbReference>
<feature type="transmembrane region" description="Helical" evidence="6">
    <location>
        <begin position="149"/>
        <end position="168"/>
    </location>
</feature>
<proteinExistence type="predicted"/>
<dbReference type="InterPro" id="IPR037185">
    <property type="entry name" value="EmrE-like"/>
</dbReference>
<comment type="caution">
    <text evidence="8">The sequence shown here is derived from an EMBL/GenBank/DDBJ whole genome shotgun (WGS) entry which is preliminary data.</text>
</comment>
<feature type="transmembrane region" description="Helical" evidence="6">
    <location>
        <begin position="73"/>
        <end position="94"/>
    </location>
</feature>
<dbReference type="STRING" id="1420583.V473_09770"/>
<name>A0A0J7Y3H8_9SPHN</name>
<dbReference type="SUPFAM" id="SSF103481">
    <property type="entry name" value="Multidrug resistance efflux transporter EmrE"/>
    <property type="match status" value="2"/>
</dbReference>
<dbReference type="Gene3D" id="1.10.3730.20">
    <property type="match status" value="1"/>
</dbReference>
<feature type="transmembrane region" description="Helical" evidence="6">
    <location>
        <begin position="180"/>
        <end position="202"/>
    </location>
</feature>
<dbReference type="PANTHER" id="PTHR42920">
    <property type="entry name" value="OS03G0707200 PROTEIN-RELATED"/>
    <property type="match status" value="1"/>
</dbReference>
<comment type="subcellular location">
    <subcellularLocation>
        <location evidence="1">Cell membrane</location>
        <topology evidence="1">Multi-pass membrane protein</topology>
    </subcellularLocation>
</comment>
<evidence type="ECO:0000256" key="1">
    <source>
        <dbReference type="ARBA" id="ARBA00004651"/>
    </source>
</evidence>
<evidence type="ECO:0000256" key="3">
    <source>
        <dbReference type="ARBA" id="ARBA00022692"/>
    </source>
</evidence>
<evidence type="ECO:0000256" key="2">
    <source>
        <dbReference type="ARBA" id="ARBA00022475"/>
    </source>
</evidence>
<keyword evidence="4 6" id="KW-1133">Transmembrane helix</keyword>
<dbReference type="AlphaFoldDB" id="A0A0J7Y3H8"/>
<organism evidence="8 9">
    <name type="scientific">Sphingobium cupriresistens LL01</name>
    <dbReference type="NCBI Taxonomy" id="1420583"/>
    <lineage>
        <taxon>Bacteria</taxon>
        <taxon>Pseudomonadati</taxon>
        <taxon>Pseudomonadota</taxon>
        <taxon>Alphaproteobacteria</taxon>
        <taxon>Sphingomonadales</taxon>
        <taxon>Sphingomonadaceae</taxon>
        <taxon>Sphingobium</taxon>
    </lineage>
</organism>
<feature type="transmembrane region" description="Helical" evidence="6">
    <location>
        <begin position="208"/>
        <end position="227"/>
    </location>
</feature>
<sequence>MDRHDGQDGDRAALLGAGAVLASLISVNFGAAFAKTIFPLLGAAGVAALRISLAAVLLWLLRRPWRWSVPVGAGWWLAGYGATLGLMNLCIYLAFERIPLGVAIAIEVVGPLAVVLFGARRPRDFCWLAAAVAGLLLLLPLRSDAPLDPVGVAFACAAGLCWALYIVAGKRVSGVVGGDAVAWGMLAAAILVLPLGVAHAGAALLSPGVLLVGLVIAILSSALPYSLEMEAMRRLPAHVFGLLVSASPAVGALAGFIVLGERLTPLQWIAIACIMAASAGSALTAGHKPAIEDAPQ</sequence>
<protein>
    <submittedName>
        <fullName evidence="8">Membrane protein</fullName>
    </submittedName>
</protein>
<feature type="transmembrane region" description="Helical" evidence="6">
    <location>
        <begin position="12"/>
        <end position="34"/>
    </location>
</feature>
<keyword evidence="9" id="KW-1185">Reference proteome</keyword>
<dbReference type="Proteomes" id="UP000052232">
    <property type="component" value="Unassembled WGS sequence"/>
</dbReference>